<keyword evidence="5" id="KW-1185">Reference proteome</keyword>
<accession>A0A6A1WP02</accession>
<dbReference type="FunFam" id="3.20.20.100:FF:000013">
    <property type="entry name" value="NADPH-dependent codeinone reductase 1-1"/>
    <property type="match status" value="1"/>
</dbReference>
<dbReference type="InterPro" id="IPR020471">
    <property type="entry name" value="AKR"/>
</dbReference>
<evidence type="ECO:0000313" key="5">
    <source>
        <dbReference type="Proteomes" id="UP000516437"/>
    </source>
</evidence>
<dbReference type="GO" id="GO:0009821">
    <property type="term" value="P:alkaloid biosynthetic process"/>
    <property type="evidence" value="ECO:0007669"/>
    <property type="project" value="UniProtKB-ARBA"/>
</dbReference>
<dbReference type="PROSITE" id="PS00062">
    <property type="entry name" value="ALDOKETO_REDUCTASE_2"/>
    <property type="match status" value="1"/>
</dbReference>
<dbReference type="PANTHER" id="PTHR11732">
    <property type="entry name" value="ALDO/KETO REDUCTASE"/>
    <property type="match status" value="1"/>
</dbReference>
<dbReference type="AlphaFoldDB" id="A0A6A1WP02"/>
<feature type="domain" description="NADP-dependent oxidoreductase" evidence="3">
    <location>
        <begin position="29"/>
        <end position="129"/>
    </location>
</feature>
<evidence type="ECO:0000256" key="1">
    <source>
        <dbReference type="ARBA" id="ARBA00007905"/>
    </source>
</evidence>
<dbReference type="Gene3D" id="3.20.20.100">
    <property type="entry name" value="NADP-dependent oxidoreductase domain"/>
    <property type="match status" value="2"/>
</dbReference>
<feature type="domain" description="NADP-dependent oxidoreductase" evidence="3">
    <location>
        <begin position="183"/>
        <end position="374"/>
    </location>
</feature>
<evidence type="ECO:0000313" key="4">
    <source>
        <dbReference type="EMBL" id="KAB1225577.1"/>
    </source>
</evidence>
<sequence>MDKSVASAVTQIPEVVLNSSSGRRAIPMIGFGTAADSNDGPTLISAVLEAIKLGYRHFDTASAYASEDHLGEAIAQALSLGLVSSREELFITSKLWCSDAHADLVLPALKKSLSFQRGNCKLGYRHRLKPLEDEGPMVSQVNEYLSRNNSKQGYMENQLSIKFIKQIMFEVAQKRGGEKFMGVTNVRRTLQLEYLDLYLIHWPISVTPGKSAWPFDEQDLMPMDFKSVWAAMEECQRLGLVKSIGVSNFSCKKLETLLSSATILPSVNQVEMSPLWQQKKLRDFCKANGIIVTAFSPLGARGTRWGTNNVMENETLKEIAKAQGKTVAQVCLRWIYEQEVAPIAKSYNKERLRENLQIFDWALSEDELAKISQIKQQRMMLREELISARGPYKSIEELWDGEL</sequence>
<dbReference type="Pfam" id="PF00248">
    <property type="entry name" value="Aldo_ket_red"/>
    <property type="match status" value="2"/>
</dbReference>
<dbReference type="EMBL" id="RXIC02000019">
    <property type="protein sequence ID" value="KAB1225577.1"/>
    <property type="molecule type" value="Genomic_DNA"/>
</dbReference>
<reference evidence="4 5" key="1">
    <citation type="journal article" date="2019" name="Plant Biotechnol. J.">
        <title>The red bayberry genome and genetic basis of sex determination.</title>
        <authorList>
            <person name="Jia H.M."/>
            <person name="Jia H.J."/>
            <person name="Cai Q.L."/>
            <person name="Wang Y."/>
            <person name="Zhao H.B."/>
            <person name="Yang W.F."/>
            <person name="Wang G.Y."/>
            <person name="Li Y.H."/>
            <person name="Zhan D.L."/>
            <person name="Shen Y.T."/>
            <person name="Niu Q.F."/>
            <person name="Chang L."/>
            <person name="Qiu J."/>
            <person name="Zhao L."/>
            <person name="Xie H.B."/>
            <person name="Fu W.Y."/>
            <person name="Jin J."/>
            <person name="Li X.W."/>
            <person name="Jiao Y."/>
            <person name="Zhou C.C."/>
            <person name="Tu T."/>
            <person name="Chai C.Y."/>
            <person name="Gao J.L."/>
            <person name="Fan L.J."/>
            <person name="van de Weg E."/>
            <person name="Wang J.Y."/>
            <person name="Gao Z.S."/>
        </authorList>
    </citation>
    <scope>NUCLEOTIDE SEQUENCE [LARGE SCALE GENOMIC DNA]</scope>
    <source>
        <tissue evidence="4">Leaves</tissue>
    </source>
</reference>
<dbReference type="PROSITE" id="PS00063">
    <property type="entry name" value="ALDOKETO_REDUCTASE_3"/>
    <property type="match status" value="1"/>
</dbReference>
<name>A0A6A1WP02_9ROSI</name>
<proteinExistence type="inferred from homology"/>
<dbReference type="PROSITE" id="PS00798">
    <property type="entry name" value="ALDOKETO_REDUCTASE_1"/>
    <property type="match status" value="1"/>
</dbReference>
<evidence type="ECO:0000256" key="2">
    <source>
        <dbReference type="ARBA" id="ARBA00022857"/>
    </source>
</evidence>
<dbReference type="SUPFAM" id="SSF51430">
    <property type="entry name" value="NAD(P)-linked oxidoreductase"/>
    <property type="match status" value="2"/>
</dbReference>
<dbReference type="InterPro" id="IPR018170">
    <property type="entry name" value="Aldo/ket_reductase_CS"/>
</dbReference>
<dbReference type="InterPro" id="IPR036812">
    <property type="entry name" value="NAD(P)_OxRdtase_dom_sf"/>
</dbReference>
<dbReference type="InterPro" id="IPR044497">
    <property type="entry name" value="AKR4A/B"/>
</dbReference>
<dbReference type="Proteomes" id="UP000516437">
    <property type="component" value="Chromosome 1"/>
</dbReference>
<dbReference type="GO" id="GO:0016616">
    <property type="term" value="F:oxidoreductase activity, acting on the CH-OH group of donors, NAD or NADP as acceptor"/>
    <property type="evidence" value="ECO:0007669"/>
    <property type="project" value="InterPro"/>
</dbReference>
<organism evidence="4 5">
    <name type="scientific">Morella rubra</name>
    <name type="common">Chinese bayberry</name>
    <dbReference type="NCBI Taxonomy" id="262757"/>
    <lineage>
        <taxon>Eukaryota</taxon>
        <taxon>Viridiplantae</taxon>
        <taxon>Streptophyta</taxon>
        <taxon>Embryophyta</taxon>
        <taxon>Tracheophyta</taxon>
        <taxon>Spermatophyta</taxon>
        <taxon>Magnoliopsida</taxon>
        <taxon>eudicotyledons</taxon>
        <taxon>Gunneridae</taxon>
        <taxon>Pentapetalae</taxon>
        <taxon>rosids</taxon>
        <taxon>fabids</taxon>
        <taxon>Fagales</taxon>
        <taxon>Myricaceae</taxon>
        <taxon>Morella</taxon>
    </lineage>
</organism>
<protein>
    <submittedName>
        <fullName evidence="4">Non-functional NADPH-dependent codeinone reductase 2</fullName>
    </submittedName>
</protein>
<comment type="similarity">
    <text evidence="1">Belongs to the aldo/keto reductase family.</text>
</comment>
<keyword evidence="2" id="KW-0521">NADP</keyword>
<comment type="caution">
    <text evidence="4">The sequence shown here is derived from an EMBL/GenBank/DDBJ whole genome shotgun (WGS) entry which is preliminary data.</text>
</comment>
<dbReference type="CDD" id="cd19124">
    <property type="entry name" value="AKR_AKR4A_4B"/>
    <property type="match status" value="1"/>
</dbReference>
<evidence type="ECO:0000259" key="3">
    <source>
        <dbReference type="Pfam" id="PF00248"/>
    </source>
</evidence>
<dbReference type="InterPro" id="IPR023210">
    <property type="entry name" value="NADP_OxRdtase_dom"/>
</dbReference>
<dbReference type="PRINTS" id="PR00069">
    <property type="entry name" value="ALDKETRDTASE"/>
</dbReference>
<gene>
    <name evidence="4" type="ORF">CJ030_MR1G020792</name>
</gene>
<dbReference type="OrthoDB" id="416253at2759"/>